<comment type="subcellular location">
    <subcellularLocation>
        <location evidence="1">Membrane</location>
        <topology evidence="1">Multi-pass membrane protein</topology>
    </subcellularLocation>
</comment>
<evidence type="ECO:0000256" key="2">
    <source>
        <dbReference type="ARBA" id="ARBA00022692"/>
    </source>
</evidence>
<keyword evidence="8" id="KW-1185">Reference proteome</keyword>
<evidence type="ECO:0000256" key="4">
    <source>
        <dbReference type="ARBA" id="ARBA00023136"/>
    </source>
</evidence>
<dbReference type="GO" id="GO:0022857">
    <property type="term" value="F:transmembrane transporter activity"/>
    <property type="evidence" value="ECO:0007669"/>
    <property type="project" value="InterPro"/>
</dbReference>
<dbReference type="PANTHER" id="PTHR48021:SF34">
    <property type="entry name" value="FACILITATED TREHALOSE TRANSPORTER TRET1-2 HOMOLOG-LIKE PROTEIN"/>
    <property type="match status" value="1"/>
</dbReference>
<dbReference type="InterPro" id="IPR005828">
    <property type="entry name" value="MFS_sugar_transport-like"/>
</dbReference>
<dbReference type="Gene3D" id="1.20.1250.20">
    <property type="entry name" value="MFS general substrate transporter like domains"/>
    <property type="match status" value="1"/>
</dbReference>
<dbReference type="GO" id="GO:0016020">
    <property type="term" value="C:membrane"/>
    <property type="evidence" value="ECO:0007669"/>
    <property type="project" value="UniProtKB-SubCell"/>
</dbReference>
<evidence type="ECO:0000313" key="7">
    <source>
        <dbReference type="EMBL" id="KAK9891112.1"/>
    </source>
</evidence>
<dbReference type="InterPro" id="IPR050549">
    <property type="entry name" value="MFS_Trehalose_Transporter"/>
</dbReference>
<dbReference type="InterPro" id="IPR036259">
    <property type="entry name" value="MFS_trans_sf"/>
</dbReference>
<name>A0AAW1VE39_9CUCU</name>
<comment type="caution">
    <text evidence="7">The sequence shown here is derived from an EMBL/GenBank/DDBJ whole genome shotgun (WGS) entry which is preliminary data.</text>
</comment>
<protein>
    <recommendedName>
        <fullName evidence="6">Major facilitator superfamily (MFS) profile domain-containing protein</fullName>
    </recommendedName>
</protein>
<dbReference type="PANTHER" id="PTHR48021">
    <property type="match status" value="1"/>
</dbReference>
<feature type="transmembrane region" description="Helical" evidence="5">
    <location>
        <begin position="28"/>
        <end position="51"/>
    </location>
</feature>
<dbReference type="PROSITE" id="PS50850">
    <property type="entry name" value="MFS"/>
    <property type="match status" value="1"/>
</dbReference>
<keyword evidence="3 5" id="KW-1133">Transmembrane helix</keyword>
<keyword evidence="4 5" id="KW-0472">Membrane</keyword>
<keyword evidence="2 5" id="KW-0812">Transmembrane</keyword>
<evidence type="ECO:0000313" key="8">
    <source>
        <dbReference type="Proteomes" id="UP001431783"/>
    </source>
</evidence>
<gene>
    <name evidence="7" type="ORF">WA026_013431</name>
</gene>
<evidence type="ECO:0000256" key="5">
    <source>
        <dbReference type="SAM" id="Phobius"/>
    </source>
</evidence>
<dbReference type="Proteomes" id="UP001431783">
    <property type="component" value="Unassembled WGS sequence"/>
</dbReference>
<dbReference type="SUPFAM" id="SSF103473">
    <property type="entry name" value="MFS general substrate transporter"/>
    <property type="match status" value="1"/>
</dbReference>
<feature type="transmembrane region" description="Helical" evidence="5">
    <location>
        <begin position="90"/>
        <end position="114"/>
    </location>
</feature>
<evidence type="ECO:0000256" key="1">
    <source>
        <dbReference type="ARBA" id="ARBA00004141"/>
    </source>
</evidence>
<evidence type="ECO:0000256" key="3">
    <source>
        <dbReference type="ARBA" id="ARBA00022989"/>
    </source>
</evidence>
<dbReference type="EMBL" id="JARQZJ010000127">
    <property type="protein sequence ID" value="KAK9891112.1"/>
    <property type="molecule type" value="Genomic_DNA"/>
</dbReference>
<accession>A0AAW1VE39</accession>
<reference evidence="7 8" key="1">
    <citation type="submission" date="2023-03" db="EMBL/GenBank/DDBJ databases">
        <title>Genome insight into feeding habits of ladybird beetles.</title>
        <authorList>
            <person name="Li H.-S."/>
            <person name="Huang Y.-H."/>
            <person name="Pang H."/>
        </authorList>
    </citation>
    <scope>NUCLEOTIDE SEQUENCE [LARGE SCALE GENOMIC DNA]</scope>
    <source>
        <strain evidence="7">SYSU_2023b</strain>
        <tissue evidence="7">Whole body</tissue>
    </source>
</reference>
<feature type="transmembrane region" description="Helical" evidence="5">
    <location>
        <begin position="63"/>
        <end position="84"/>
    </location>
</feature>
<sequence length="129" mass="14364">MSLALACFGSFAYYEDVHPKIVPNLDWIPLLCVLVFTVAFTLGISPISWLLVTELFSLEQRGLGTALATAFSYLCAFIGVKTFVDFQELFGLYGAFWLYAFISVCGLCFVVCCVPETKGRDLTEIDAYR</sequence>
<feature type="domain" description="Major facilitator superfamily (MFS) profile" evidence="6">
    <location>
        <begin position="1"/>
        <end position="118"/>
    </location>
</feature>
<dbReference type="Pfam" id="PF00083">
    <property type="entry name" value="Sugar_tr"/>
    <property type="match status" value="1"/>
</dbReference>
<evidence type="ECO:0000259" key="6">
    <source>
        <dbReference type="PROSITE" id="PS50850"/>
    </source>
</evidence>
<proteinExistence type="predicted"/>
<dbReference type="InterPro" id="IPR020846">
    <property type="entry name" value="MFS_dom"/>
</dbReference>
<organism evidence="7 8">
    <name type="scientific">Henosepilachna vigintioctopunctata</name>
    <dbReference type="NCBI Taxonomy" id="420089"/>
    <lineage>
        <taxon>Eukaryota</taxon>
        <taxon>Metazoa</taxon>
        <taxon>Ecdysozoa</taxon>
        <taxon>Arthropoda</taxon>
        <taxon>Hexapoda</taxon>
        <taxon>Insecta</taxon>
        <taxon>Pterygota</taxon>
        <taxon>Neoptera</taxon>
        <taxon>Endopterygota</taxon>
        <taxon>Coleoptera</taxon>
        <taxon>Polyphaga</taxon>
        <taxon>Cucujiformia</taxon>
        <taxon>Coccinelloidea</taxon>
        <taxon>Coccinellidae</taxon>
        <taxon>Epilachninae</taxon>
        <taxon>Epilachnini</taxon>
        <taxon>Henosepilachna</taxon>
    </lineage>
</organism>
<dbReference type="AlphaFoldDB" id="A0AAW1VE39"/>